<sequence>MSPAGQSASGQLAPTPHDPDERGHFGRWGGRYMPEALIAAVDELAAFYEKARIDPDFLAEFARLLKDYAGRPSLLTEAKKFSRHAGGARIFLKREDLNHTGSHKINNVLGQALLTKRMGKKRVIAETGAGQHGVATATACALMDLDCVVYMGEVDTERQALNVARMRLLGAEVIPVKTGSRTLKDAINEALRDWVANVDDTHYLLGTAAGPHPFPVLVRDFHRIIGIEARAQILEQIDRLPDVVAACVGGGSNAIGIFHGFIDDPSVRLVGLEPGGDGIDTDRHGATLTMGTPGSLHGAMSYVMQDEDGQINEAHSISAGLDYPGVGPEHAHLKDLGRAEYRPVTDAEAMEAFALLSRTEGIIPAIESSHALAGAMALGKELGEEAVILVNLSGRGDKDMDTAVKWFGLGVEGESR</sequence>
<dbReference type="PIRSF" id="PIRSF001413">
    <property type="entry name" value="Trp_syn_beta"/>
    <property type="match status" value="1"/>
</dbReference>
<dbReference type="Pfam" id="PF00291">
    <property type="entry name" value="PALP"/>
    <property type="match status" value="1"/>
</dbReference>
<reference evidence="15 16" key="1">
    <citation type="submission" date="2018-03" db="EMBL/GenBank/DDBJ databases">
        <title>Genomic Encyclopedia of Archaeal and Bacterial Type Strains, Phase II (KMG-II): from individual species to whole genera.</title>
        <authorList>
            <person name="Goeker M."/>
        </authorList>
    </citation>
    <scope>NUCLEOTIDE SEQUENCE [LARGE SCALE GENOMIC DNA]</scope>
    <source>
        <strain evidence="15 16">DSM 44720</strain>
    </source>
</reference>
<evidence type="ECO:0000256" key="13">
    <source>
        <dbReference type="SAM" id="MobiDB-lite"/>
    </source>
</evidence>
<evidence type="ECO:0000256" key="7">
    <source>
        <dbReference type="ARBA" id="ARBA00022822"/>
    </source>
</evidence>
<dbReference type="SUPFAM" id="SSF53686">
    <property type="entry name" value="Tryptophan synthase beta subunit-like PLP-dependent enzymes"/>
    <property type="match status" value="1"/>
</dbReference>
<evidence type="ECO:0000256" key="8">
    <source>
        <dbReference type="ARBA" id="ARBA00022898"/>
    </source>
</evidence>
<evidence type="ECO:0000256" key="10">
    <source>
        <dbReference type="ARBA" id="ARBA00023239"/>
    </source>
</evidence>
<evidence type="ECO:0000256" key="4">
    <source>
        <dbReference type="ARBA" id="ARBA00009982"/>
    </source>
</evidence>
<evidence type="ECO:0000313" key="16">
    <source>
        <dbReference type="Proteomes" id="UP000239494"/>
    </source>
</evidence>
<keyword evidence="9 12" id="KW-0057">Aromatic amino acid biosynthesis</keyword>
<keyword evidence="8 12" id="KW-0663">Pyridoxal phosphate</keyword>
<evidence type="ECO:0000256" key="12">
    <source>
        <dbReference type="HAMAP-Rule" id="MF_00133"/>
    </source>
</evidence>
<dbReference type="Proteomes" id="UP000239494">
    <property type="component" value="Unassembled WGS sequence"/>
</dbReference>
<evidence type="ECO:0000256" key="11">
    <source>
        <dbReference type="ARBA" id="ARBA00049047"/>
    </source>
</evidence>
<dbReference type="UniPathway" id="UPA00035">
    <property type="reaction ID" value="UER00044"/>
</dbReference>
<accession>A0A2T0T9R9</accession>
<dbReference type="CDD" id="cd06446">
    <property type="entry name" value="Trp-synth_B"/>
    <property type="match status" value="1"/>
</dbReference>
<feature type="modified residue" description="N6-(pyridoxal phosphate)lysine" evidence="12">
    <location>
        <position position="104"/>
    </location>
</feature>
<dbReference type="Gene3D" id="3.40.50.1100">
    <property type="match status" value="2"/>
</dbReference>
<gene>
    <name evidence="12" type="primary">trpB</name>
    <name evidence="15" type="ORF">CLV43_104246</name>
</gene>
<evidence type="ECO:0000256" key="1">
    <source>
        <dbReference type="ARBA" id="ARBA00001933"/>
    </source>
</evidence>
<evidence type="ECO:0000256" key="3">
    <source>
        <dbReference type="ARBA" id="ARBA00004733"/>
    </source>
</evidence>
<comment type="catalytic activity">
    <reaction evidence="11 12">
        <text>(1S,2R)-1-C-(indol-3-yl)glycerol 3-phosphate + L-serine = D-glyceraldehyde 3-phosphate + L-tryptophan + H2O</text>
        <dbReference type="Rhea" id="RHEA:10532"/>
        <dbReference type="ChEBI" id="CHEBI:15377"/>
        <dbReference type="ChEBI" id="CHEBI:33384"/>
        <dbReference type="ChEBI" id="CHEBI:57912"/>
        <dbReference type="ChEBI" id="CHEBI:58866"/>
        <dbReference type="ChEBI" id="CHEBI:59776"/>
        <dbReference type="EC" id="4.2.1.20"/>
    </reaction>
</comment>
<keyword evidence="7 12" id="KW-0822">Tryptophan biosynthesis</keyword>
<keyword evidence="16" id="KW-1185">Reference proteome</keyword>
<name>A0A2T0T9R9_9PSEU</name>
<dbReference type="GO" id="GO:0005737">
    <property type="term" value="C:cytoplasm"/>
    <property type="evidence" value="ECO:0007669"/>
    <property type="project" value="TreeGrafter"/>
</dbReference>
<dbReference type="HAMAP" id="MF_00133">
    <property type="entry name" value="Trp_synth_beta"/>
    <property type="match status" value="1"/>
</dbReference>
<dbReference type="InterPro" id="IPR006654">
    <property type="entry name" value="Trp_synth_beta"/>
</dbReference>
<evidence type="ECO:0000259" key="14">
    <source>
        <dbReference type="Pfam" id="PF00291"/>
    </source>
</evidence>
<evidence type="ECO:0000313" key="15">
    <source>
        <dbReference type="EMBL" id="PRY42413.1"/>
    </source>
</evidence>
<comment type="subunit">
    <text evidence="5 12">Tetramer of two alpha and two beta chains.</text>
</comment>
<dbReference type="FunFam" id="3.40.50.1100:FF:000001">
    <property type="entry name" value="Tryptophan synthase beta chain"/>
    <property type="match status" value="1"/>
</dbReference>
<evidence type="ECO:0000256" key="2">
    <source>
        <dbReference type="ARBA" id="ARBA00002786"/>
    </source>
</evidence>
<dbReference type="PANTHER" id="PTHR48077:SF3">
    <property type="entry name" value="TRYPTOPHAN SYNTHASE"/>
    <property type="match status" value="1"/>
</dbReference>
<dbReference type="InterPro" id="IPR001926">
    <property type="entry name" value="TrpB-like_PALP"/>
</dbReference>
<keyword evidence="6 12" id="KW-0028">Amino-acid biosynthesis</keyword>
<dbReference type="GO" id="GO:0004834">
    <property type="term" value="F:tryptophan synthase activity"/>
    <property type="evidence" value="ECO:0007669"/>
    <property type="project" value="UniProtKB-UniRule"/>
</dbReference>
<dbReference type="RefSeq" id="WP_106187824.1">
    <property type="nucleotide sequence ID" value="NZ_PVTF01000004.1"/>
</dbReference>
<keyword evidence="10 12" id="KW-0456">Lyase</keyword>
<comment type="pathway">
    <text evidence="3 12">Amino-acid biosynthesis; L-tryptophan biosynthesis; L-tryptophan from chorismate: step 5/5.</text>
</comment>
<evidence type="ECO:0000256" key="9">
    <source>
        <dbReference type="ARBA" id="ARBA00023141"/>
    </source>
</evidence>
<dbReference type="EC" id="4.2.1.20" evidence="12"/>
<organism evidence="15 16">
    <name type="scientific">Umezawaea tangerina</name>
    <dbReference type="NCBI Taxonomy" id="84725"/>
    <lineage>
        <taxon>Bacteria</taxon>
        <taxon>Bacillati</taxon>
        <taxon>Actinomycetota</taxon>
        <taxon>Actinomycetes</taxon>
        <taxon>Pseudonocardiales</taxon>
        <taxon>Pseudonocardiaceae</taxon>
        <taxon>Umezawaea</taxon>
    </lineage>
</organism>
<feature type="region of interest" description="Disordered" evidence="13">
    <location>
        <begin position="1"/>
        <end position="26"/>
    </location>
</feature>
<feature type="compositionally biased region" description="Polar residues" evidence="13">
    <location>
        <begin position="1"/>
        <end position="12"/>
    </location>
</feature>
<evidence type="ECO:0000256" key="6">
    <source>
        <dbReference type="ARBA" id="ARBA00022605"/>
    </source>
</evidence>
<comment type="cofactor">
    <cofactor evidence="1 12">
        <name>pyridoxal 5'-phosphate</name>
        <dbReference type="ChEBI" id="CHEBI:597326"/>
    </cofactor>
</comment>
<evidence type="ECO:0000256" key="5">
    <source>
        <dbReference type="ARBA" id="ARBA00011270"/>
    </source>
</evidence>
<protein>
    <recommendedName>
        <fullName evidence="12">Tryptophan synthase beta chain</fullName>
        <ecNumber evidence="12">4.2.1.20</ecNumber>
    </recommendedName>
</protein>
<dbReference type="EMBL" id="PVTF01000004">
    <property type="protein sequence ID" value="PRY42413.1"/>
    <property type="molecule type" value="Genomic_DNA"/>
</dbReference>
<dbReference type="NCBIfam" id="TIGR00263">
    <property type="entry name" value="trpB"/>
    <property type="match status" value="1"/>
</dbReference>
<dbReference type="InterPro" id="IPR036052">
    <property type="entry name" value="TrpB-like_PALP_sf"/>
</dbReference>
<feature type="domain" description="Tryptophan synthase beta chain-like PALP" evidence="14">
    <location>
        <begin position="70"/>
        <end position="394"/>
    </location>
</feature>
<dbReference type="AlphaFoldDB" id="A0A2T0T9R9"/>
<comment type="function">
    <text evidence="2 12">The beta subunit is responsible for the synthesis of L-tryptophan from indole and L-serine.</text>
</comment>
<proteinExistence type="inferred from homology"/>
<dbReference type="PANTHER" id="PTHR48077">
    <property type="entry name" value="TRYPTOPHAN SYNTHASE-RELATED"/>
    <property type="match status" value="1"/>
</dbReference>
<comment type="similarity">
    <text evidence="4 12">Belongs to the TrpB family.</text>
</comment>
<dbReference type="InterPro" id="IPR006653">
    <property type="entry name" value="Trp_synth_b_CS"/>
</dbReference>
<dbReference type="PROSITE" id="PS00168">
    <property type="entry name" value="TRP_SYNTHASE_BETA"/>
    <property type="match status" value="1"/>
</dbReference>
<comment type="caution">
    <text evidence="15">The sequence shown here is derived from an EMBL/GenBank/DDBJ whole genome shotgun (WGS) entry which is preliminary data.</text>
</comment>
<dbReference type="FunFam" id="3.40.50.1100:FF:000004">
    <property type="entry name" value="Tryptophan synthase beta chain"/>
    <property type="match status" value="1"/>
</dbReference>
<dbReference type="OrthoDB" id="9766131at2"/>
<dbReference type="InterPro" id="IPR023026">
    <property type="entry name" value="Trp_synth_beta/beta-like"/>
</dbReference>